<dbReference type="Proteomes" id="UP000285146">
    <property type="component" value="Unassembled WGS sequence"/>
</dbReference>
<dbReference type="InterPro" id="IPR006076">
    <property type="entry name" value="FAD-dep_OxRdtase"/>
</dbReference>
<protein>
    <recommendedName>
        <fullName evidence="1">FAD dependent oxidoreductase domain-containing protein</fullName>
    </recommendedName>
</protein>
<dbReference type="GO" id="GO:0042147">
    <property type="term" value="P:retrograde transport, endosome to Golgi"/>
    <property type="evidence" value="ECO:0007669"/>
    <property type="project" value="TreeGrafter"/>
</dbReference>
<comment type="caution">
    <text evidence="2">The sequence shown here is derived from an EMBL/GenBank/DDBJ whole genome shotgun (WGS) entry which is preliminary data.</text>
</comment>
<proteinExistence type="predicted"/>
<organism evidence="2 3">
    <name type="scientific">Cytospora leucostoma</name>
    <dbReference type="NCBI Taxonomy" id="1230097"/>
    <lineage>
        <taxon>Eukaryota</taxon>
        <taxon>Fungi</taxon>
        <taxon>Dikarya</taxon>
        <taxon>Ascomycota</taxon>
        <taxon>Pezizomycotina</taxon>
        <taxon>Sordariomycetes</taxon>
        <taxon>Sordariomycetidae</taxon>
        <taxon>Diaporthales</taxon>
        <taxon>Cytosporaceae</taxon>
        <taxon>Cytospora</taxon>
    </lineage>
</organism>
<dbReference type="InParanoid" id="A0A423VNL9"/>
<dbReference type="Gene3D" id="3.30.9.10">
    <property type="entry name" value="D-Amino Acid Oxidase, subunit A, domain 2"/>
    <property type="match status" value="1"/>
</dbReference>
<keyword evidence="3" id="KW-1185">Reference proteome</keyword>
<dbReference type="PANTHER" id="PTHR13847">
    <property type="entry name" value="SARCOSINE DEHYDROGENASE-RELATED"/>
    <property type="match status" value="1"/>
</dbReference>
<dbReference type="GO" id="GO:0005770">
    <property type="term" value="C:late endosome"/>
    <property type="evidence" value="ECO:0007669"/>
    <property type="project" value="TreeGrafter"/>
</dbReference>
<feature type="domain" description="FAD dependent oxidoreductase" evidence="1">
    <location>
        <begin position="218"/>
        <end position="461"/>
    </location>
</feature>
<dbReference type="PROSITE" id="PS51257">
    <property type="entry name" value="PROKAR_LIPOPROTEIN"/>
    <property type="match status" value="1"/>
</dbReference>
<name>A0A423VNL9_9PEZI</name>
<dbReference type="OrthoDB" id="498204at2759"/>
<reference evidence="2 3" key="1">
    <citation type="submission" date="2015-09" db="EMBL/GenBank/DDBJ databases">
        <title>Host preference determinants of Valsa canker pathogens revealed by comparative genomics.</title>
        <authorList>
            <person name="Yin Z."/>
            <person name="Huang L."/>
        </authorList>
    </citation>
    <scope>NUCLEOTIDE SEQUENCE [LARGE SCALE GENOMIC DNA]</scope>
    <source>
        <strain evidence="2 3">SXYLt</strain>
    </source>
</reference>
<dbReference type="Gene3D" id="3.50.50.60">
    <property type="entry name" value="FAD/NAD(P)-binding domain"/>
    <property type="match status" value="2"/>
</dbReference>
<dbReference type="STRING" id="1230097.A0A423VNL9"/>
<feature type="domain" description="FAD dependent oxidoreductase" evidence="1">
    <location>
        <begin position="9"/>
        <end position="123"/>
    </location>
</feature>
<sequence>MGSQQEKNIVIVGGGIIGCTTAYFLTRHPKFDPSLHHITLLEATSIAAGASGKAGGLLALWAYPECLVPLSYRLHQELAAQHGGPEKWGYRRVGCGTIAASVKDANLQGRKATTGRAQAKTEAPAPALTALEANSHGGEDRVGNGDKTAPQPTAPAIIDAQVEAGKTETGADDKEWEKLPKQDVAAVSLLGDSPLPSDLDWIDPKLVQYYEEMGRRGQTETAQVHPYHFTTSIAELARSAGVDIRIGAKVTKVIHHKDNGTKTVEYEDRQHEGEGAARTIQGVTDVIVTAGPWTGKLLPRSKVEGLRAHSVVYEAEVSPYAVFTDIALPSDYVPEHRARLGQKRKHRGNVDPEIYARPFGEVYACGEPDKNVPLPDTADQVQCDEAQCDDLVAYISTISPQLASAPVKAKQACYLPQHIRFGEERGPLIGQTSTPGVWIAAGHTCWGVQNGPGTGYLMAELLFDGEAKSADIDILDPKKFKV</sequence>
<evidence type="ECO:0000259" key="1">
    <source>
        <dbReference type="Pfam" id="PF01266"/>
    </source>
</evidence>
<dbReference type="SUPFAM" id="SSF51905">
    <property type="entry name" value="FAD/NAD(P)-binding domain"/>
    <property type="match status" value="1"/>
</dbReference>
<gene>
    <name evidence="2" type="ORF">VPNG_09880</name>
</gene>
<dbReference type="GO" id="GO:0005829">
    <property type="term" value="C:cytosol"/>
    <property type="evidence" value="ECO:0007669"/>
    <property type="project" value="GOC"/>
</dbReference>
<dbReference type="Pfam" id="PF01266">
    <property type="entry name" value="DAO"/>
    <property type="match status" value="2"/>
</dbReference>
<dbReference type="FunCoup" id="A0A423VNL9">
    <property type="interactions" value="90"/>
</dbReference>
<evidence type="ECO:0000313" key="2">
    <source>
        <dbReference type="EMBL" id="ROV92619.1"/>
    </source>
</evidence>
<evidence type="ECO:0000313" key="3">
    <source>
        <dbReference type="Proteomes" id="UP000285146"/>
    </source>
</evidence>
<dbReference type="InterPro" id="IPR036188">
    <property type="entry name" value="FAD/NAD-bd_sf"/>
</dbReference>
<dbReference type="EMBL" id="LKEB01000084">
    <property type="protein sequence ID" value="ROV92619.1"/>
    <property type="molecule type" value="Genomic_DNA"/>
</dbReference>
<accession>A0A423VNL9</accession>
<dbReference type="AlphaFoldDB" id="A0A423VNL9"/>
<dbReference type="PANTHER" id="PTHR13847:SF150">
    <property type="entry name" value="OXIDOREDUCTASE TDA3-RELATED"/>
    <property type="match status" value="1"/>
</dbReference>